<dbReference type="EMBL" id="MT141658">
    <property type="protein sequence ID" value="QJA68887.1"/>
    <property type="molecule type" value="Genomic_DNA"/>
</dbReference>
<evidence type="ECO:0000313" key="2">
    <source>
        <dbReference type="EMBL" id="QJA95872.1"/>
    </source>
</evidence>
<dbReference type="AlphaFoldDB" id="A0A6M3JJ71"/>
<gene>
    <name evidence="1" type="ORF">MM415A05489_0005</name>
    <name evidence="2" type="ORF">MM415B05108_0009</name>
</gene>
<name>A0A6M3JJ71_9ZZZZ</name>
<accession>A0A6M3JJ71</accession>
<dbReference type="EMBL" id="MT143351">
    <property type="protein sequence ID" value="QJA95872.1"/>
    <property type="molecule type" value="Genomic_DNA"/>
</dbReference>
<organism evidence="1">
    <name type="scientific">viral metagenome</name>
    <dbReference type="NCBI Taxonomy" id="1070528"/>
    <lineage>
        <taxon>unclassified sequences</taxon>
        <taxon>metagenomes</taxon>
        <taxon>organismal metagenomes</taxon>
    </lineage>
</organism>
<protein>
    <submittedName>
        <fullName evidence="1">Uncharacterized protein</fullName>
    </submittedName>
</protein>
<evidence type="ECO:0000313" key="1">
    <source>
        <dbReference type="EMBL" id="QJA68887.1"/>
    </source>
</evidence>
<reference evidence="1" key="1">
    <citation type="submission" date="2020-03" db="EMBL/GenBank/DDBJ databases">
        <title>The deep terrestrial virosphere.</title>
        <authorList>
            <person name="Holmfeldt K."/>
            <person name="Nilsson E."/>
            <person name="Simone D."/>
            <person name="Lopez-Fernandez M."/>
            <person name="Wu X."/>
            <person name="de Brujin I."/>
            <person name="Lundin D."/>
            <person name="Andersson A."/>
            <person name="Bertilsson S."/>
            <person name="Dopson M."/>
        </authorList>
    </citation>
    <scope>NUCLEOTIDE SEQUENCE</scope>
    <source>
        <strain evidence="1">MM415A05489</strain>
        <strain evidence="2">MM415B05108</strain>
    </source>
</reference>
<proteinExistence type="predicted"/>
<sequence>MLGKCHSCALELDLKNYYTQMLCDSCVRKSESGEYRVEICPEHQIPQNLEYLRVQERGGGIIYTESKECNLTRRARIEEKVRERESNIRKFGGFEDEVI</sequence>